<evidence type="ECO:0000313" key="11">
    <source>
        <dbReference type="EMBL" id="CAD2221784.1"/>
    </source>
</evidence>
<feature type="compositionally biased region" description="Low complexity" evidence="9">
    <location>
        <begin position="9"/>
        <end position="21"/>
    </location>
</feature>
<evidence type="ECO:0000313" key="12">
    <source>
        <dbReference type="Proteomes" id="UP000515908"/>
    </source>
</evidence>
<evidence type="ECO:0000256" key="8">
    <source>
        <dbReference type="PROSITE-ProRule" id="PRU00175"/>
    </source>
</evidence>
<keyword evidence="6" id="KW-0833">Ubl conjugation pathway</keyword>
<dbReference type="PANTHER" id="PTHR46463">
    <property type="entry name" value="ZINC FINGER, RING/FYVE/PHD-TYPE"/>
    <property type="match status" value="1"/>
</dbReference>
<keyword evidence="12" id="KW-1185">Reference proteome</keyword>
<reference evidence="11 12" key="1">
    <citation type="submission" date="2020-08" db="EMBL/GenBank/DDBJ databases">
        <authorList>
            <person name="Newling K."/>
            <person name="Davey J."/>
            <person name="Forrester S."/>
        </authorList>
    </citation>
    <scope>NUCLEOTIDE SEQUENCE [LARGE SCALE GENOMIC DNA]</scope>
    <source>
        <strain evidence="12">Crithidia deanei Carvalho (ATCC PRA-265)</strain>
    </source>
</reference>
<keyword evidence="5 8" id="KW-0863">Zinc-finger</keyword>
<evidence type="ECO:0000256" key="5">
    <source>
        <dbReference type="ARBA" id="ARBA00022771"/>
    </source>
</evidence>
<proteinExistence type="predicted"/>
<evidence type="ECO:0000256" key="4">
    <source>
        <dbReference type="ARBA" id="ARBA00022723"/>
    </source>
</evidence>
<name>A0A7G2CS32_9TRYP</name>
<dbReference type="InterPro" id="IPR001841">
    <property type="entry name" value="Znf_RING"/>
</dbReference>
<keyword evidence="4" id="KW-0479">Metal-binding</keyword>
<dbReference type="GO" id="GO:0061630">
    <property type="term" value="F:ubiquitin protein ligase activity"/>
    <property type="evidence" value="ECO:0007669"/>
    <property type="project" value="UniProtKB-EC"/>
</dbReference>
<evidence type="ECO:0000256" key="9">
    <source>
        <dbReference type="SAM" id="MobiDB-lite"/>
    </source>
</evidence>
<evidence type="ECO:0000256" key="6">
    <source>
        <dbReference type="ARBA" id="ARBA00022786"/>
    </source>
</evidence>
<dbReference type="InterPro" id="IPR013083">
    <property type="entry name" value="Znf_RING/FYVE/PHD"/>
</dbReference>
<dbReference type="Gene3D" id="3.30.40.10">
    <property type="entry name" value="Zinc/RING finger domain, C3HC4 (zinc finger)"/>
    <property type="match status" value="1"/>
</dbReference>
<protein>
    <recommendedName>
        <fullName evidence="2">RING-type E3 ubiquitin transferase</fullName>
        <ecNumber evidence="2">2.3.2.27</ecNumber>
    </recommendedName>
</protein>
<dbReference type="VEuPathDB" id="TriTrypDB:ADEAN_000931900"/>
<feature type="region of interest" description="Disordered" evidence="9">
    <location>
        <begin position="1"/>
        <end position="21"/>
    </location>
</feature>
<dbReference type="PANTHER" id="PTHR46463:SF74">
    <property type="entry name" value="RING-TYPE DOMAIN-CONTAINING PROTEIN"/>
    <property type="match status" value="1"/>
</dbReference>
<dbReference type="GO" id="GO:0008270">
    <property type="term" value="F:zinc ion binding"/>
    <property type="evidence" value="ECO:0007669"/>
    <property type="project" value="UniProtKB-KW"/>
</dbReference>
<dbReference type="SUPFAM" id="SSF57850">
    <property type="entry name" value="RING/U-box"/>
    <property type="match status" value="1"/>
</dbReference>
<evidence type="ECO:0000256" key="1">
    <source>
        <dbReference type="ARBA" id="ARBA00000900"/>
    </source>
</evidence>
<gene>
    <name evidence="11" type="ORF">ADEAN_000931900</name>
</gene>
<evidence type="ECO:0000259" key="10">
    <source>
        <dbReference type="PROSITE" id="PS50089"/>
    </source>
</evidence>
<evidence type="ECO:0000256" key="7">
    <source>
        <dbReference type="ARBA" id="ARBA00022833"/>
    </source>
</evidence>
<accession>A0A7G2CS32</accession>
<organism evidence="11 12">
    <name type="scientific">Angomonas deanei</name>
    <dbReference type="NCBI Taxonomy" id="59799"/>
    <lineage>
        <taxon>Eukaryota</taxon>
        <taxon>Discoba</taxon>
        <taxon>Euglenozoa</taxon>
        <taxon>Kinetoplastea</taxon>
        <taxon>Metakinetoplastina</taxon>
        <taxon>Trypanosomatida</taxon>
        <taxon>Trypanosomatidae</taxon>
        <taxon>Strigomonadinae</taxon>
        <taxon>Angomonas</taxon>
    </lineage>
</organism>
<dbReference type="Proteomes" id="UP000515908">
    <property type="component" value="Chromosome 22"/>
</dbReference>
<keyword evidence="3" id="KW-0808">Transferase</keyword>
<dbReference type="Pfam" id="PF13639">
    <property type="entry name" value="zf-RING_2"/>
    <property type="match status" value="1"/>
</dbReference>
<dbReference type="EC" id="2.3.2.27" evidence="2"/>
<dbReference type="AlphaFoldDB" id="A0A7G2CS32"/>
<dbReference type="PROSITE" id="PS50089">
    <property type="entry name" value="ZF_RING_2"/>
    <property type="match status" value="1"/>
</dbReference>
<dbReference type="OrthoDB" id="8062037at2759"/>
<dbReference type="SMART" id="SM00184">
    <property type="entry name" value="RING"/>
    <property type="match status" value="1"/>
</dbReference>
<feature type="domain" description="RING-type" evidence="10">
    <location>
        <begin position="36"/>
        <end position="76"/>
    </location>
</feature>
<dbReference type="EMBL" id="LR877166">
    <property type="protein sequence ID" value="CAD2221784.1"/>
    <property type="molecule type" value="Genomic_DNA"/>
</dbReference>
<keyword evidence="7" id="KW-0862">Zinc</keyword>
<evidence type="ECO:0000256" key="2">
    <source>
        <dbReference type="ARBA" id="ARBA00012483"/>
    </source>
</evidence>
<comment type="catalytic activity">
    <reaction evidence="1">
        <text>S-ubiquitinyl-[E2 ubiquitin-conjugating enzyme]-L-cysteine + [acceptor protein]-L-lysine = [E2 ubiquitin-conjugating enzyme]-L-cysteine + N(6)-ubiquitinyl-[acceptor protein]-L-lysine.</text>
        <dbReference type="EC" id="2.3.2.27"/>
    </reaction>
</comment>
<sequence>MEATKRLLDGSSSDSEGDTTGVGETFAVGDYSLSSCPICLERFTLGNPAIIVSCRHGFHLQCLESWRQRSAKCPVCLKQLDERVDHIMLEGEAVRRLREAPRGERTDSAVPCEEEEPPRSLCGRIGLFLADLLSLTD</sequence>
<evidence type="ECO:0000256" key="3">
    <source>
        <dbReference type="ARBA" id="ARBA00022679"/>
    </source>
</evidence>